<dbReference type="Gene3D" id="3.30.300.20">
    <property type="match status" value="1"/>
</dbReference>
<dbReference type="SUPFAM" id="SSF82784">
    <property type="entry name" value="OsmC-like"/>
    <property type="match status" value="1"/>
</dbReference>
<dbReference type="PANTHER" id="PTHR34352:SF1">
    <property type="entry name" value="PROTEIN YHFA"/>
    <property type="match status" value="1"/>
</dbReference>
<comment type="caution">
    <text evidence="1">The sequence shown here is derived from an EMBL/GenBank/DDBJ whole genome shotgun (WGS) entry which is preliminary data.</text>
</comment>
<gene>
    <name evidence="1" type="ORF">CUU66_07130</name>
</gene>
<dbReference type="EMBL" id="PGUY01000020">
    <property type="protein sequence ID" value="PLT30610.1"/>
    <property type="molecule type" value="Genomic_DNA"/>
</dbReference>
<dbReference type="InterPro" id="IPR003718">
    <property type="entry name" value="OsmC/Ohr_fam"/>
</dbReference>
<accession>A0A2N5M8C8</accession>
<proteinExistence type="predicted"/>
<name>A0A2N5M8C8_9BACI</name>
<dbReference type="AlphaFoldDB" id="A0A2N5M8C8"/>
<protein>
    <submittedName>
        <fullName evidence="1">Peroxiredoxin</fullName>
    </submittedName>
</protein>
<evidence type="ECO:0000313" key="1">
    <source>
        <dbReference type="EMBL" id="PLT30610.1"/>
    </source>
</evidence>
<dbReference type="OrthoDB" id="9804010at2"/>
<organism evidence="1 2">
    <name type="scientific">Peribacillus deserti</name>
    <dbReference type="NCBI Taxonomy" id="673318"/>
    <lineage>
        <taxon>Bacteria</taxon>
        <taxon>Bacillati</taxon>
        <taxon>Bacillota</taxon>
        <taxon>Bacilli</taxon>
        <taxon>Bacillales</taxon>
        <taxon>Bacillaceae</taxon>
        <taxon>Peribacillus</taxon>
    </lineage>
</organism>
<dbReference type="PANTHER" id="PTHR34352">
    <property type="entry name" value="PROTEIN YHFA"/>
    <property type="match status" value="1"/>
</dbReference>
<reference evidence="1 2" key="1">
    <citation type="submission" date="2017-11" db="EMBL/GenBank/DDBJ databases">
        <title>Comparitive Functional Genomics of Dry Heat Resistant strains isolated from the Viking Spacecraft.</title>
        <authorList>
            <person name="Seuylemezian A."/>
            <person name="Cooper K."/>
            <person name="Vaishampayan P."/>
        </authorList>
    </citation>
    <scope>NUCLEOTIDE SEQUENCE [LARGE SCALE GENOMIC DNA]</scope>
    <source>
        <strain evidence="1 2">V1-29</strain>
    </source>
</reference>
<dbReference type="InterPro" id="IPR015946">
    <property type="entry name" value="KH_dom-like_a/b"/>
</dbReference>
<dbReference type="Gene3D" id="2.20.25.10">
    <property type="match status" value="1"/>
</dbReference>
<dbReference type="Proteomes" id="UP000234748">
    <property type="component" value="Unassembled WGS sequence"/>
</dbReference>
<dbReference type="RefSeq" id="WP_101640984.1">
    <property type="nucleotide sequence ID" value="NZ_PGUY01000020.1"/>
</dbReference>
<dbReference type="Pfam" id="PF02566">
    <property type="entry name" value="OsmC"/>
    <property type="match status" value="1"/>
</dbReference>
<keyword evidence="2" id="KW-1185">Reference proteome</keyword>
<dbReference type="InterPro" id="IPR036102">
    <property type="entry name" value="OsmC/Ohrsf"/>
</dbReference>
<sequence>MKTAIKWEGKMAFSGTTPSGHKIHMDAAAEIGGENTGARPTELLLHAVAGCTAIDIVSILKKMRLNLTDLSIDIEGSRAEEHPKRFTGIHIHYSLEGDLPEDKVARAIKLSKETYCSVSNSLSAEIKVSYDINGIPGSPLI</sequence>
<evidence type="ECO:0000313" key="2">
    <source>
        <dbReference type="Proteomes" id="UP000234748"/>
    </source>
</evidence>